<evidence type="ECO:0000313" key="3">
    <source>
        <dbReference type="Proteomes" id="UP000886998"/>
    </source>
</evidence>
<feature type="region of interest" description="Disordered" evidence="1">
    <location>
        <begin position="57"/>
        <end position="85"/>
    </location>
</feature>
<keyword evidence="3" id="KW-1185">Reference proteome</keyword>
<dbReference type="Proteomes" id="UP000886998">
    <property type="component" value="Unassembled WGS sequence"/>
</dbReference>
<dbReference type="AlphaFoldDB" id="A0A8X6YFB5"/>
<organism evidence="2 3">
    <name type="scientific">Trichonephila inaurata madagascariensis</name>
    <dbReference type="NCBI Taxonomy" id="2747483"/>
    <lineage>
        <taxon>Eukaryota</taxon>
        <taxon>Metazoa</taxon>
        <taxon>Ecdysozoa</taxon>
        <taxon>Arthropoda</taxon>
        <taxon>Chelicerata</taxon>
        <taxon>Arachnida</taxon>
        <taxon>Araneae</taxon>
        <taxon>Araneomorphae</taxon>
        <taxon>Entelegynae</taxon>
        <taxon>Araneoidea</taxon>
        <taxon>Nephilidae</taxon>
        <taxon>Trichonephila</taxon>
        <taxon>Trichonephila inaurata</taxon>
    </lineage>
</organism>
<accession>A0A8X6YFB5</accession>
<sequence>MRQKVFDPRWARQGPGFVSSYIYGCEVVISLSRGWHGKDWGKTGRLIFANVPPPSCMEGGCSGHDGNQPDGSSDPHFRESGHVEQ</sequence>
<gene>
    <name evidence="2" type="ORF">TNIN_372901</name>
</gene>
<comment type="caution">
    <text evidence="2">The sequence shown here is derived from an EMBL/GenBank/DDBJ whole genome shotgun (WGS) entry which is preliminary data.</text>
</comment>
<name>A0A8X6YFB5_9ARAC</name>
<proteinExistence type="predicted"/>
<evidence type="ECO:0000313" key="2">
    <source>
        <dbReference type="EMBL" id="GFY69825.1"/>
    </source>
</evidence>
<protein>
    <submittedName>
        <fullName evidence="2">Uncharacterized protein</fullName>
    </submittedName>
</protein>
<dbReference type="EMBL" id="BMAV01017824">
    <property type="protein sequence ID" value="GFY69825.1"/>
    <property type="molecule type" value="Genomic_DNA"/>
</dbReference>
<reference evidence="2" key="1">
    <citation type="submission" date="2020-08" db="EMBL/GenBank/DDBJ databases">
        <title>Multicomponent nature underlies the extraordinary mechanical properties of spider dragline silk.</title>
        <authorList>
            <person name="Kono N."/>
            <person name="Nakamura H."/>
            <person name="Mori M."/>
            <person name="Yoshida Y."/>
            <person name="Ohtoshi R."/>
            <person name="Malay A.D."/>
            <person name="Moran D.A.P."/>
            <person name="Tomita M."/>
            <person name="Numata K."/>
            <person name="Arakawa K."/>
        </authorList>
    </citation>
    <scope>NUCLEOTIDE SEQUENCE</scope>
</reference>
<feature type="compositionally biased region" description="Basic and acidic residues" evidence="1">
    <location>
        <begin position="73"/>
        <end position="85"/>
    </location>
</feature>
<evidence type="ECO:0000256" key="1">
    <source>
        <dbReference type="SAM" id="MobiDB-lite"/>
    </source>
</evidence>